<evidence type="ECO:0000256" key="4">
    <source>
        <dbReference type="PROSITE-ProRule" id="PRU00302"/>
    </source>
</evidence>
<dbReference type="InterPro" id="IPR000436">
    <property type="entry name" value="Sushi_SCR_CCP_dom"/>
</dbReference>
<keyword evidence="7" id="KW-1185">Reference proteome</keyword>
<dbReference type="EMBL" id="NCKU01002041">
    <property type="protein sequence ID" value="RWS10595.1"/>
    <property type="molecule type" value="Genomic_DNA"/>
</dbReference>
<keyword evidence="6" id="KW-0430">Lectin</keyword>
<evidence type="ECO:0000259" key="5">
    <source>
        <dbReference type="PROSITE" id="PS50923"/>
    </source>
</evidence>
<name>A0A3S3QLG9_9ACAR</name>
<keyword evidence="2" id="KW-0677">Repeat</keyword>
<dbReference type="SUPFAM" id="SSF57535">
    <property type="entry name" value="Complement control module/SCR domain"/>
    <property type="match status" value="2"/>
</dbReference>
<feature type="domain" description="Sushi" evidence="5">
    <location>
        <begin position="101"/>
        <end position="161"/>
    </location>
</feature>
<evidence type="ECO:0000256" key="3">
    <source>
        <dbReference type="ARBA" id="ARBA00023157"/>
    </source>
</evidence>
<keyword evidence="1" id="KW-0732">Signal</keyword>
<feature type="disulfide bond" evidence="4">
    <location>
        <begin position="103"/>
        <end position="146"/>
    </location>
</feature>
<dbReference type="PROSITE" id="PS50923">
    <property type="entry name" value="SUSHI"/>
    <property type="match status" value="2"/>
</dbReference>
<dbReference type="OrthoDB" id="6475625at2759"/>
<sequence>MLEGALIIRCRRCGSWSSAVPICVVSARNPIPTCNTLDAPHHGFKTGQCFEGAPAGATCSFSCNSGFMLNGHPRLVCQVDGTWNHDPPSCIQHNSNTNTQITCPGLAPPDYGFYEGTCSPVGINGQSCVFSCNAGYALVGFKVLTCAATGQWSRAVPYCRKVACYPSCSRYN</sequence>
<dbReference type="SMART" id="SM00032">
    <property type="entry name" value="CCP"/>
    <property type="match status" value="2"/>
</dbReference>
<dbReference type="InterPro" id="IPR035976">
    <property type="entry name" value="Sushi/SCR/CCP_sf"/>
</dbReference>
<evidence type="ECO:0000256" key="2">
    <source>
        <dbReference type="ARBA" id="ARBA00022737"/>
    </source>
</evidence>
<protein>
    <submittedName>
        <fullName evidence="6">P-selectin-like protein</fullName>
    </submittedName>
</protein>
<evidence type="ECO:0000313" key="6">
    <source>
        <dbReference type="EMBL" id="RWS10595.1"/>
    </source>
</evidence>
<feature type="disulfide bond" evidence="4">
    <location>
        <begin position="34"/>
        <end position="77"/>
    </location>
</feature>
<feature type="domain" description="Sushi" evidence="5">
    <location>
        <begin position="32"/>
        <end position="92"/>
    </location>
</feature>
<dbReference type="AlphaFoldDB" id="A0A3S3QLG9"/>
<dbReference type="Proteomes" id="UP000285301">
    <property type="component" value="Unassembled WGS sequence"/>
</dbReference>
<dbReference type="CDD" id="cd00033">
    <property type="entry name" value="CCP"/>
    <property type="match status" value="2"/>
</dbReference>
<dbReference type="Pfam" id="PF00084">
    <property type="entry name" value="Sushi"/>
    <property type="match status" value="2"/>
</dbReference>
<gene>
    <name evidence="6" type="ORF">B4U79_17600</name>
</gene>
<accession>A0A3S3QLG9</accession>
<keyword evidence="4" id="KW-0768">Sushi</keyword>
<dbReference type="Gene3D" id="2.10.70.10">
    <property type="entry name" value="Complement Module, domain 1"/>
    <property type="match status" value="2"/>
</dbReference>
<proteinExistence type="predicted"/>
<feature type="disulfide bond" evidence="4">
    <location>
        <begin position="132"/>
        <end position="159"/>
    </location>
</feature>
<dbReference type="PANTHER" id="PTHR45656:SF4">
    <property type="entry name" value="PROTEIN CBR-CLEC-78"/>
    <property type="match status" value="1"/>
</dbReference>
<dbReference type="GO" id="GO:0030246">
    <property type="term" value="F:carbohydrate binding"/>
    <property type="evidence" value="ECO:0007669"/>
    <property type="project" value="UniProtKB-KW"/>
</dbReference>
<dbReference type="PANTHER" id="PTHR45656">
    <property type="entry name" value="PROTEIN CBR-CLEC-78"/>
    <property type="match status" value="1"/>
</dbReference>
<reference evidence="6 7" key="1">
    <citation type="journal article" date="2018" name="Gigascience">
        <title>Genomes of trombidid mites reveal novel predicted allergens and laterally-transferred genes associated with secondary metabolism.</title>
        <authorList>
            <person name="Dong X."/>
            <person name="Chaisiri K."/>
            <person name="Xia D."/>
            <person name="Armstrong S.D."/>
            <person name="Fang Y."/>
            <person name="Donnelly M.J."/>
            <person name="Kadowaki T."/>
            <person name="McGarry J.W."/>
            <person name="Darby A.C."/>
            <person name="Makepeace B.L."/>
        </authorList>
    </citation>
    <scope>NUCLEOTIDE SEQUENCE [LARGE SCALE GENOMIC DNA]</scope>
    <source>
        <strain evidence="6">UoL-WK</strain>
    </source>
</reference>
<keyword evidence="3 4" id="KW-1015">Disulfide bond</keyword>
<dbReference type="InterPro" id="IPR051277">
    <property type="entry name" value="SEZ6_CSMD_C4BPB_Regulators"/>
</dbReference>
<feature type="disulfide bond" evidence="4">
    <location>
        <begin position="63"/>
        <end position="90"/>
    </location>
</feature>
<dbReference type="STRING" id="1965070.A0A3S3QLG9"/>
<organism evidence="6 7">
    <name type="scientific">Dinothrombium tinctorium</name>
    <dbReference type="NCBI Taxonomy" id="1965070"/>
    <lineage>
        <taxon>Eukaryota</taxon>
        <taxon>Metazoa</taxon>
        <taxon>Ecdysozoa</taxon>
        <taxon>Arthropoda</taxon>
        <taxon>Chelicerata</taxon>
        <taxon>Arachnida</taxon>
        <taxon>Acari</taxon>
        <taxon>Acariformes</taxon>
        <taxon>Trombidiformes</taxon>
        <taxon>Prostigmata</taxon>
        <taxon>Anystina</taxon>
        <taxon>Parasitengona</taxon>
        <taxon>Trombidioidea</taxon>
        <taxon>Trombidiidae</taxon>
        <taxon>Dinothrombium</taxon>
    </lineage>
</organism>
<evidence type="ECO:0000313" key="7">
    <source>
        <dbReference type="Proteomes" id="UP000285301"/>
    </source>
</evidence>
<comment type="caution">
    <text evidence="6">The sequence shown here is derived from an EMBL/GenBank/DDBJ whole genome shotgun (WGS) entry which is preliminary data.</text>
</comment>
<evidence type="ECO:0000256" key="1">
    <source>
        <dbReference type="ARBA" id="ARBA00022729"/>
    </source>
</evidence>